<dbReference type="GO" id="GO:0003677">
    <property type="term" value="F:DNA binding"/>
    <property type="evidence" value="ECO:0007669"/>
    <property type="project" value="UniProtKB-KW"/>
</dbReference>
<organism evidence="3 4">
    <name type="scientific">Mycobacterium asiaticum</name>
    <dbReference type="NCBI Taxonomy" id="1790"/>
    <lineage>
        <taxon>Bacteria</taxon>
        <taxon>Bacillati</taxon>
        <taxon>Actinomycetota</taxon>
        <taxon>Actinomycetes</taxon>
        <taxon>Mycobacteriales</taxon>
        <taxon>Mycobacteriaceae</taxon>
        <taxon>Mycobacterium</taxon>
    </lineage>
</organism>
<dbReference type="Gene3D" id="3.20.80.10">
    <property type="entry name" value="Regulatory factor, effector binding domain"/>
    <property type="match status" value="1"/>
</dbReference>
<name>A0A1A3MW10_MYCAS</name>
<dbReference type="PANTHER" id="PTHR30204:SF97">
    <property type="entry name" value="MERR FAMILY REGULATORY PROTEIN"/>
    <property type="match status" value="1"/>
</dbReference>
<dbReference type="AlphaFoldDB" id="A0A1A3MW10"/>
<dbReference type="OrthoDB" id="7849865at2"/>
<dbReference type="Gene3D" id="1.10.1660.10">
    <property type="match status" value="1"/>
</dbReference>
<dbReference type="RefSeq" id="WP_065160477.1">
    <property type="nucleotide sequence ID" value="NZ_LZLQ01000127.1"/>
</dbReference>
<dbReference type="Pfam" id="PF06445">
    <property type="entry name" value="GyrI-like"/>
    <property type="match status" value="1"/>
</dbReference>
<evidence type="ECO:0000313" key="4">
    <source>
        <dbReference type="Proteomes" id="UP000093629"/>
    </source>
</evidence>
<dbReference type="GO" id="GO:0003700">
    <property type="term" value="F:DNA-binding transcription factor activity"/>
    <property type="evidence" value="ECO:0007669"/>
    <property type="project" value="InterPro"/>
</dbReference>
<comment type="caution">
    <text evidence="3">The sequence shown here is derived from an EMBL/GenBank/DDBJ whole genome shotgun (WGS) entry which is preliminary data.</text>
</comment>
<dbReference type="Pfam" id="PF13411">
    <property type="entry name" value="MerR_1"/>
    <property type="match status" value="1"/>
</dbReference>
<dbReference type="InterPro" id="IPR000551">
    <property type="entry name" value="MerR-type_HTH_dom"/>
</dbReference>
<protein>
    <submittedName>
        <fullName evidence="3">MerR family transcriptional regulator</fullName>
    </submittedName>
</protein>
<dbReference type="InterPro" id="IPR029442">
    <property type="entry name" value="GyrI-like"/>
</dbReference>
<reference evidence="3 4" key="1">
    <citation type="submission" date="2016-06" db="EMBL/GenBank/DDBJ databases">
        <authorList>
            <person name="Kjaerup R.B."/>
            <person name="Dalgaard T.S."/>
            <person name="Juul-Madsen H.R."/>
        </authorList>
    </citation>
    <scope>NUCLEOTIDE SEQUENCE [LARGE SCALE GENOMIC DNA]</scope>
    <source>
        <strain evidence="3 4">1245139.5</strain>
    </source>
</reference>
<dbReference type="Proteomes" id="UP000093629">
    <property type="component" value="Unassembled WGS sequence"/>
</dbReference>
<dbReference type="EMBL" id="LZLQ01000127">
    <property type="protein sequence ID" value="OBK12342.1"/>
    <property type="molecule type" value="Genomic_DNA"/>
</dbReference>
<evidence type="ECO:0000256" key="1">
    <source>
        <dbReference type="ARBA" id="ARBA00023125"/>
    </source>
</evidence>
<dbReference type="SMART" id="SM00422">
    <property type="entry name" value="HTH_MERR"/>
    <property type="match status" value="1"/>
</dbReference>
<evidence type="ECO:0000259" key="2">
    <source>
        <dbReference type="PROSITE" id="PS50937"/>
    </source>
</evidence>
<feature type="domain" description="HTH merR-type" evidence="2">
    <location>
        <begin position="4"/>
        <end position="74"/>
    </location>
</feature>
<dbReference type="InterPro" id="IPR010499">
    <property type="entry name" value="AraC_E-bd"/>
</dbReference>
<keyword evidence="4" id="KW-1185">Reference proteome</keyword>
<dbReference type="SMART" id="SM00871">
    <property type="entry name" value="AraC_E_bind"/>
    <property type="match status" value="1"/>
</dbReference>
<evidence type="ECO:0000313" key="3">
    <source>
        <dbReference type="EMBL" id="OBK12342.1"/>
    </source>
</evidence>
<dbReference type="SUPFAM" id="SSF46955">
    <property type="entry name" value="Putative DNA-binding domain"/>
    <property type="match status" value="1"/>
</dbReference>
<gene>
    <name evidence="3" type="ORF">A5636_12170</name>
</gene>
<sequence>MTTVLSIGDFSRMTQLSVKTLRHYHDVGLLEPHRVDPATGYRYYSTDQVPAAQVIRRLRDLGMPLADVRAVLVSAPADRNALISAHLERFENQLAATRSAVESLRAILQVPKRDSRIEHRTVAATPTAAITGRVDRDDLLPWWQGAVGELRARVQADRRLTPTGSLGALFDFDIFADDRGETTVFIPVDGEVRRIGRVVPLIVPAAELAVISHHGPHDDVDIHYSALGEYATRHEISIEAPLREYYQRFTWDTDDSTQWVTSLCWPIFRAAA</sequence>
<proteinExistence type="predicted"/>
<dbReference type="InterPro" id="IPR011256">
    <property type="entry name" value="Reg_factor_effector_dom_sf"/>
</dbReference>
<dbReference type="PANTHER" id="PTHR30204">
    <property type="entry name" value="REDOX-CYCLING DRUG-SENSING TRANSCRIPTIONAL ACTIVATOR SOXR"/>
    <property type="match status" value="1"/>
</dbReference>
<keyword evidence="1" id="KW-0238">DNA-binding</keyword>
<dbReference type="InterPro" id="IPR009061">
    <property type="entry name" value="DNA-bd_dom_put_sf"/>
</dbReference>
<dbReference type="SUPFAM" id="SSF55136">
    <property type="entry name" value="Probable bacterial effector-binding domain"/>
    <property type="match status" value="1"/>
</dbReference>
<dbReference type="CDD" id="cd01107">
    <property type="entry name" value="HTH_BmrR"/>
    <property type="match status" value="1"/>
</dbReference>
<dbReference type="PROSITE" id="PS50937">
    <property type="entry name" value="HTH_MERR_2"/>
    <property type="match status" value="1"/>
</dbReference>
<accession>A0A1A3MW10</accession>
<dbReference type="InterPro" id="IPR047057">
    <property type="entry name" value="MerR_fam"/>
</dbReference>